<sequence length="365" mass="40051">MSEHFRIAIIGAGMAGASLAAETSVKDSVVLLEAEDRPGYHATGRSAAFWTESYGGPLIQPLTSASGSFLRDGGFLKDRGGLTMARSDQEEALEEFVHEFSTAGVQIEWLTRAQMEKLVPGLKSQWKYAAYERDCSDIDVGALHQHYLKQAKEQGTELHCQSQVSSITRTSRGWALETLGGERFTCEVLVNAAGAWADKVAGLAGITPIGITPLRRTMVQLSVDPAPSPDLPLTFDLDGLFYFKPENGSLWLSPHDETPSEPTDAAAEEMDVAIAIDRLEQAVDWTVERVEHRWAGLRSFTKDRLPVYGFDPEDSAFFWFAGQGGFGIQTAPAAARLGGQLIQGRSRDHMTRNLAPDLYSPQRFR</sequence>
<dbReference type="InterPro" id="IPR006076">
    <property type="entry name" value="FAD-dep_OxRdtase"/>
</dbReference>
<protein>
    <submittedName>
        <fullName evidence="3">FAD-dependent oxidoreductase</fullName>
    </submittedName>
</protein>
<dbReference type="PANTHER" id="PTHR13847:SF287">
    <property type="entry name" value="FAD-DEPENDENT OXIDOREDUCTASE DOMAIN-CONTAINING PROTEIN 1"/>
    <property type="match status" value="1"/>
</dbReference>
<comment type="caution">
    <text evidence="3">The sequence shown here is derived from an EMBL/GenBank/DDBJ whole genome shotgun (WGS) entry which is preliminary data.</text>
</comment>
<evidence type="ECO:0000313" key="4">
    <source>
        <dbReference type="Proteomes" id="UP000460561"/>
    </source>
</evidence>
<dbReference type="InterPro" id="IPR036188">
    <property type="entry name" value="FAD/NAD-bd_sf"/>
</dbReference>
<dbReference type="AlphaFoldDB" id="A0A845AEY1"/>
<proteinExistence type="predicted"/>
<dbReference type="RefSeq" id="WP_160738916.1">
    <property type="nucleotide sequence ID" value="NZ_WTYQ01000002.1"/>
</dbReference>
<dbReference type="Pfam" id="PF01266">
    <property type="entry name" value="DAO"/>
    <property type="match status" value="1"/>
</dbReference>
<dbReference type="Gene3D" id="3.30.9.10">
    <property type="entry name" value="D-Amino Acid Oxidase, subunit A, domain 2"/>
    <property type="match status" value="1"/>
</dbReference>
<keyword evidence="1" id="KW-0560">Oxidoreductase</keyword>
<organism evidence="3 4">
    <name type="scientific">Altericroceibacterium indicum</name>
    <dbReference type="NCBI Taxonomy" id="374177"/>
    <lineage>
        <taxon>Bacteria</taxon>
        <taxon>Pseudomonadati</taxon>
        <taxon>Pseudomonadota</taxon>
        <taxon>Alphaproteobacteria</taxon>
        <taxon>Sphingomonadales</taxon>
        <taxon>Erythrobacteraceae</taxon>
        <taxon>Altericroceibacterium</taxon>
    </lineage>
</organism>
<dbReference type="Gene3D" id="3.50.50.60">
    <property type="entry name" value="FAD/NAD(P)-binding domain"/>
    <property type="match status" value="1"/>
</dbReference>
<dbReference type="EMBL" id="WTYQ01000002">
    <property type="protein sequence ID" value="MXP25718.1"/>
    <property type="molecule type" value="Genomic_DNA"/>
</dbReference>
<name>A0A845AEY1_9SPHN</name>
<gene>
    <name evidence="3" type="ORF">GRI39_06635</name>
</gene>
<reference evidence="3 4" key="1">
    <citation type="submission" date="2019-12" db="EMBL/GenBank/DDBJ databases">
        <title>Genomic-based taxomic classification of the family Erythrobacteraceae.</title>
        <authorList>
            <person name="Xu L."/>
        </authorList>
    </citation>
    <scope>NUCLEOTIDE SEQUENCE [LARGE SCALE GENOMIC DNA]</scope>
    <source>
        <strain evidence="3 4">DSM 18604</strain>
    </source>
</reference>
<dbReference type="GO" id="GO:0005737">
    <property type="term" value="C:cytoplasm"/>
    <property type="evidence" value="ECO:0007669"/>
    <property type="project" value="TreeGrafter"/>
</dbReference>
<dbReference type="GO" id="GO:0016491">
    <property type="term" value="F:oxidoreductase activity"/>
    <property type="evidence" value="ECO:0007669"/>
    <property type="project" value="UniProtKB-KW"/>
</dbReference>
<dbReference type="OrthoDB" id="7421214at2"/>
<evidence type="ECO:0000259" key="2">
    <source>
        <dbReference type="Pfam" id="PF01266"/>
    </source>
</evidence>
<evidence type="ECO:0000256" key="1">
    <source>
        <dbReference type="ARBA" id="ARBA00023002"/>
    </source>
</evidence>
<evidence type="ECO:0000313" key="3">
    <source>
        <dbReference type="EMBL" id="MXP25718.1"/>
    </source>
</evidence>
<accession>A0A845AEY1</accession>
<keyword evidence="4" id="KW-1185">Reference proteome</keyword>
<dbReference type="SUPFAM" id="SSF51905">
    <property type="entry name" value="FAD/NAD(P)-binding domain"/>
    <property type="match status" value="1"/>
</dbReference>
<dbReference type="Proteomes" id="UP000460561">
    <property type="component" value="Unassembled WGS sequence"/>
</dbReference>
<feature type="domain" description="FAD dependent oxidoreductase" evidence="2">
    <location>
        <begin position="6"/>
        <end position="337"/>
    </location>
</feature>
<dbReference type="PANTHER" id="PTHR13847">
    <property type="entry name" value="SARCOSINE DEHYDROGENASE-RELATED"/>
    <property type="match status" value="1"/>
</dbReference>